<sequence>MKTDFATRLPSLATSHRNLILVPGYRRYRGSELFVYGTRRIEMDLKVQIPLPMKGARLFELIKSSPLFKDKDLLIKYIIAMVEENFRQEALEEKRKRDALEEKRRADEYD</sequence>
<gene>
    <name evidence="1" type="ORF">CEXT_256461</name>
</gene>
<name>A0AAV4QS67_CAEEX</name>
<evidence type="ECO:0000313" key="2">
    <source>
        <dbReference type="Proteomes" id="UP001054945"/>
    </source>
</evidence>
<accession>A0AAV4QS67</accession>
<dbReference type="Proteomes" id="UP001054945">
    <property type="component" value="Unassembled WGS sequence"/>
</dbReference>
<protein>
    <submittedName>
        <fullName evidence="1">Uncharacterized protein</fullName>
    </submittedName>
</protein>
<proteinExistence type="predicted"/>
<keyword evidence="2" id="KW-1185">Reference proteome</keyword>
<evidence type="ECO:0000313" key="1">
    <source>
        <dbReference type="EMBL" id="GIY11109.1"/>
    </source>
</evidence>
<reference evidence="1 2" key="1">
    <citation type="submission" date="2021-06" db="EMBL/GenBank/DDBJ databases">
        <title>Caerostris extrusa draft genome.</title>
        <authorList>
            <person name="Kono N."/>
            <person name="Arakawa K."/>
        </authorList>
    </citation>
    <scope>NUCLEOTIDE SEQUENCE [LARGE SCALE GENOMIC DNA]</scope>
</reference>
<organism evidence="1 2">
    <name type="scientific">Caerostris extrusa</name>
    <name type="common">Bark spider</name>
    <name type="synonym">Caerostris bankana</name>
    <dbReference type="NCBI Taxonomy" id="172846"/>
    <lineage>
        <taxon>Eukaryota</taxon>
        <taxon>Metazoa</taxon>
        <taxon>Ecdysozoa</taxon>
        <taxon>Arthropoda</taxon>
        <taxon>Chelicerata</taxon>
        <taxon>Arachnida</taxon>
        <taxon>Araneae</taxon>
        <taxon>Araneomorphae</taxon>
        <taxon>Entelegynae</taxon>
        <taxon>Araneoidea</taxon>
        <taxon>Araneidae</taxon>
        <taxon>Caerostris</taxon>
    </lineage>
</organism>
<comment type="caution">
    <text evidence="1">The sequence shown here is derived from an EMBL/GenBank/DDBJ whole genome shotgun (WGS) entry which is preliminary data.</text>
</comment>
<dbReference type="EMBL" id="BPLR01006607">
    <property type="protein sequence ID" value="GIY11109.1"/>
    <property type="molecule type" value="Genomic_DNA"/>
</dbReference>
<dbReference type="AlphaFoldDB" id="A0AAV4QS67"/>